<keyword evidence="2" id="KW-1185">Reference proteome</keyword>
<dbReference type="VEuPathDB" id="AmoebaDB:DICPUDRAFT_157375"/>
<reference evidence="2" key="1">
    <citation type="journal article" date="2011" name="Genome Biol.">
        <title>Comparative genomics of the social amoebae Dictyostelium discoideum and Dictyostelium purpureum.</title>
        <authorList>
            <consortium name="US DOE Joint Genome Institute (JGI-PGF)"/>
            <person name="Sucgang R."/>
            <person name="Kuo A."/>
            <person name="Tian X."/>
            <person name="Salerno W."/>
            <person name="Parikh A."/>
            <person name="Feasley C.L."/>
            <person name="Dalin E."/>
            <person name="Tu H."/>
            <person name="Huang E."/>
            <person name="Barry K."/>
            <person name="Lindquist E."/>
            <person name="Shapiro H."/>
            <person name="Bruce D."/>
            <person name="Schmutz J."/>
            <person name="Salamov A."/>
            <person name="Fey P."/>
            <person name="Gaudet P."/>
            <person name="Anjard C."/>
            <person name="Babu M.M."/>
            <person name="Basu S."/>
            <person name="Bushmanova Y."/>
            <person name="van der Wel H."/>
            <person name="Katoh-Kurasawa M."/>
            <person name="Dinh C."/>
            <person name="Coutinho P.M."/>
            <person name="Saito T."/>
            <person name="Elias M."/>
            <person name="Schaap P."/>
            <person name="Kay R.R."/>
            <person name="Henrissat B."/>
            <person name="Eichinger L."/>
            <person name="Rivero F."/>
            <person name="Putnam N.H."/>
            <person name="West C.M."/>
            <person name="Loomis W.F."/>
            <person name="Chisholm R.L."/>
            <person name="Shaulsky G."/>
            <person name="Strassmann J.E."/>
            <person name="Queller D.C."/>
            <person name="Kuspa A."/>
            <person name="Grigoriev I.V."/>
        </authorList>
    </citation>
    <scope>NUCLEOTIDE SEQUENCE [LARGE SCALE GENOMIC DNA]</scope>
    <source>
        <strain evidence="2">QSDP1</strain>
    </source>
</reference>
<dbReference type="eggNOG" id="ENOG502RIQB">
    <property type="taxonomic scope" value="Eukaryota"/>
</dbReference>
<dbReference type="FunCoup" id="F0ZYZ3">
    <property type="interactions" value="937"/>
</dbReference>
<protein>
    <submittedName>
        <fullName evidence="1">Uncharacterized protein</fullName>
    </submittedName>
</protein>
<dbReference type="Proteomes" id="UP000001064">
    <property type="component" value="Unassembled WGS sequence"/>
</dbReference>
<dbReference type="KEGG" id="dpp:DICPUDRAFT_157375"/>
<gene>
    <name evidence="1" type="ORF">DICPUDRAFT_157375</name>
</gene>
<dbReference type="InParanoid" id="F0ZYZ3"/>
<accession>F0ZYZ3</accession>
<dbReference type="RefSeq" id="XP_003292642.1">
    <property type="nucleotide sequence ID" value="XM_003292594.1"/>
</dbReference>
<dbReference type="OMA" id="ICKFHIN"/>
<evidence type="ECO:0000313" key="1">
    <source>
        <dbReference type="EMBL" id="EGC30828.1"/>
    </source>
</evidence>
<organism evidence="1 2">
    <name type="scientific">Dictyostelium purpureum</name>
    <name type="common">Slime mold</name>
    <dbReference type="NCBI Taxonomy" id="5786"/>
    <lineage>
        <taxon>Eukaryota</taxon>
        <taxon>Amoebozoa</taxon>
        <taxon>Evosea</taxon>
        <taxon>Eumycetozoa</taxon>
        <taxon>Dictyostelia</taxon>
        <taxon>Dictyosteliales</taxon>
        <taxon>Dictyosteliaceae</taxon>
        <taxon>Dictyostelium</taxon>
    </lineage>
</organism>
<sequence>MKIDYRSNNPIKTYTPLDYSIYKNKKLNNNNNDNDYIQPTTAINRVNRSDEQFRQICKFF</sequence>
<dbReference type="EMBL" id="GL871297">
    <property type="protein sequence ID" value="EGC30828.1"/>
    <property type="molecule type" value="Genomic_DNA"/>
</dbReference>
<dbReference type="AlphaFoldDB" id="F0ZYZ3"/>
<proteinExistence type="predicted"/>
<name>F0ZYZ3_DICPU</name>
<evidence type="ECO:0000313" key="2">
    <source>
        <dbReference type="Proteomes" id="UP000001064"/>
    </source>
</evidence>
<dbReference type="GeneID" id="10508604"/>